<proteinExistence type="predicted"/>
<reference evidence="1 2" key="1">
    <citation type="submission" date="2019-07" db="EMBL/GenBank/DDBJ databases">
        <title>Whole genome shotgun sequence of Segetibacter aerophilus NBRC 106135.</title>
        <authorList>
            <person name="Hosoyama A."/>
            <person name="Uohara A."/>
            <person name="Ohji S."/>
            <person name="Ichikawa N."/>
        </authorList>
    </citation>
    <scope>NUCLEOTIDE SEQUENCE [LARGE SCALE GENOMIC DNA]</scope>
    <source>
        <strain evidence="1 2">NBRC 106135</strain>
    </source>
</reference>
<name>A0A512B7X6_9BACT</name>
<comment type="caution">
    <text evidence="1">The sequence shown here is derived from an EMBL/GenBank/DDBJ whole genome shotgun (WGS) entry which is preliminary data.</text>
</comment>
<gene>
    <name evidence="1" type="ORF">SAE01_05570</name>
</gene>
<accession>A0A512B7X6</accession>
<keyword evidence="2" id="KW-1185">Reference proteome</keyword>
<dbReference type="Proteomes" id="UP000321513">
    <property type="component" value="Unassembled WGS sequence"/>
</dbReference>
<evidence type="ECO:0000313" key="2">
    <source>
        <dbReference type="Proteomes" id="UP000321513"/>
    </source>
</evidence>
<organism evidence="1 2">
    <name type="scientific">Segetibacter aerophilus</name>
    <dbReference type="NCBI Taxonomy" id="670293"/>
    <lineage>
        <taxon>Bacteria</taxon>
        <taxon>Pseudomonadati</taxon>
        <taxon>Bacteroidota</taxon>
        <taxon>Chitinophagia</taxon>
        <taxon>Chitinophagales</taxon>
        <taxon>Chitinophagaceae</taxon>
        <taxon>Segetibacter</taxon>
    </lineage>
</organism>
<dbReference type="AlphaFoldDB" id="A0A512B7X6"/>
<evidence type="ECO:0000313" key="1">
    <source>
        <dbReference type="EMBL" id="GEO08061.1"/>
    </source>
</evidence>
<protein>
    <submittedName>
        <fullName evidence="1">Uncharacterized protein</fullName>
    </submittedName>
</protein>
<sequence length="253" mass="28603">MTQELYVFTEPASNMAAKSIGLRMNNFIMKQQARSSTNYNLVPEIMVGVSKKIMVHGDAFLSNRNGGLATEGGSIYMKYRFLSNDDIQKHFRMAVFGRYSFNNSHIDQEEINLYGRNTGFETGIVATQLLHKVALSSAVSFLKAADNGSHNKYPYGSNNSKAVNYTLSAGKLLLPKEYTDYKQTNVNLMLELLNQYNIGSGKYYMDVTPSVQLIFNSVARIDVGYRQQLSSTYLRTAPNGLFIRLEYNFFNVY</sequence>
<dbReference type="EMBL" id="BJYT01000001">
    <property type="protein sequence ID" value="GEO08061.1"/>
    <property type="molecule type" value="Genomic_DNA"/>
</dbReference>